<dbReference type="Pfam" id="PF02413">
    <property type="entry name" value="Caudo_TAP"/>
    <property type="match status" value="1"/>
</dbReference>
<gene>
    <name evidence="1" type="ordered locus">YPK_2808</name>
</gene>
<organism evidence="1">
    <name type="scientific">Yersinia pseudotuberculosis serotype O:3 (strain YPIII)</name>
    <dbReference type="NCBI Taxonomy" id="502800"/>
    <lineage>
        <taxon>Bacteria</taxon>
        <taxon>Pseudomonadati</taxon>
        <taxon>Pseudomonadota</taxon>
        <taxon>Gammaproteobacteria</taxon>
        <taxon>Enterobacterales</taxon>
        <taxon>Yersiniaceae</taxon>
        <taxon>Yersinia</taxon>
    </lineage>
</organism>
<accession>A0A0H3B5V5</accession>
<dbReference type="InterPro" id="IPR003458">
    <property type="entry name" value="Phage_T4_Gp38_tail_assem"/>
</dbReference>
<dbReference type="EMBL" id="CP000950">
    <property type="protein sequence ID" value="ACA69084.1"/>
    <property type="molecule type" value="Genomic_DNA"/>
</dbReference>
<name>A0A0H3B5V5_YERPY</name>
<sequence>MKALFSPKLITFIPENMVVDGSYSHNITDSLIAVTDEELATYWRQNSPDGKILGVVDGRPIWVNLPLPLHEELVLGSSTKKSQLKADADSEIDWRQDAVDAEEANKKEISALAAWRKYRIALMRIDVSHMPITWPIKPE</sequence>
<evidence type="ECO:0000313" key="1">
    <source>
        <dbReference type="EMBL" id="ACA69084.1"/>
    </source>
</evidence>
<dbReference type="AlphaFoldDB" id="A0A0H3B5V5"/>
<protein>
    <submittedName>
        <fullName evidence="1">Tail assembly chaperone gp38</fullName>
    </submittedName>
</protein>
<reference evidence="1" key="1">
    <citation type="submission" date="2008-02" db="EMBL/GenBank/DDBJ databases">
        <title>Complete sequence of Yersinia pseudotuberculosis YPIII.</title>
        <authorList>
            <consortium name="US DOE Joint Genome Institute"/>
            <person name="Challacombe J.F."/>
            <person name="Bruce D."/>
            <person name="Detter J.C."/>
            <person name="Green L."/>
            <person name="Land M."/>
            <person name="Munk C."/>
            <person name="Lindler L.E."/>
            <person name="Nikolich M.P."/>
            <person name="Brettin T."/>
        </authorList>
    </citation>
    <scope>NUCLEOTIDE SEQUENCE</scope>
    <source>
        <strain evidence="1">YPIII</strain>
    </source>
</reference>
<dbReference type="RefSeq" id="WP_012304333.1">
    <property type="nucleotide sequence ID" value="NZ_CP009792.1"/>
</dbReference>
<proteinExistence type="predicted"/>
<dbReference type="KEGG" id="ypy:YPK_2808"/>
<dbReference type="PATRIC" id="fig|502800.11.peg.3520"/>